<reference evidence="15" key="1">
    <citation type="submission" date="2022-05" db="EMBL/GenBank/DDBJ databases">
        <authorList>
            <person name="Sun H.-N."/>
        </authorList>
    </citation>
    <scope>NUCLEOTIDE SEQUENCE</scope>
    <source>
        <strain evidence="15">HB14</strain>
    </source>
</reference>
<keyword evidence="7 11" id="KW-0963">Cytoplasm</keyword>
<evidence type="ECO:0000256" key="8">
    <source>
        <dbReference type="ARBA" id="ARBA00022670"/>
    </source>
</evidence>
<dbReference type="Proteomes" id="UP001139319">
    <property type="component" value="Unassembled WGS sequence"/>
</dbReference>
<feature type="active site" description="Proton donor" evidence="12">
    <location>
        <position position="293"/>
    </location>
</feature>
<feature type="domain" description="AB hydrolase-1" evidence="14">
    <location>
        <begin position="36"/>
        <end position="294"/>
    </location>
</feature>
<feature type="active site" evidence="12">
    <location>
        <position position="265"/>
    </location>
</feature>
<name>A0A9X2KTM9_9GAMM</name>
<dbReference type="GO" id="GO:0004177">
    <property type="term" value="F:aminopeptidase activity"/>
    <property type="evidence" value="ECO:0007669"/>
    <property type="project" value="UniProtKB-UniRule"/>
</dbReference>
<evidence type="ECO:0000256" key="11">
    <source>
        <dbReference type="PIRNR" id="PIRNR006431"/>
    </source>
</evidence>
<evidence type="ECO:0000256" key="13">
    <source>
        <dbReference type="RuleBase" id="RU003421"/>
    </source>
</evidence>
<evidence type="ECO:0000256" key="9">
    <source>
        <dbReference type="ARBA" id="ARBA00022801"/>
    </source>
</evidence>
<comment type="subcellular location">
    <subcellularLocation>
        <location evidence="2 11">Cytoplasm</location>
    </subcellularLocation>
</comment>
<dbReference type="Gene3D" id="3.40.50.1820">
    <property type="entry name" value="alpha/beta hydrolase"/>
    <property type="match status" value="1"/>
</dbReference>
<dbReference type="EC" id="3.4.11.5" evidence="4 11"/>
<evidence type="ECO:0000256" key="3">
    <source>
        <dbReference type="ARBA" id="ARBA00010088"/>
    </source>
</evidence>
<dbReference type="PANTHER" id="PTHR43722">
    <property type="entry name" value="PROLINE IMINOPEPTIDASE"/>
    <property type="match status" value="1"/>
</dbReference>
<evidence type="ECO:0000313" key="15">
    <source>
        <dbReference type="EMBL" id="MCP8899459.1"/>
    </source>
</evidence>
<dbReference type="EMBL" id="JAMFTH010000002">
    <property type="protein sequence ID" value="MCP8899459.1"/>
    <property type="molecule type" value="Genomic_DNA"/>
</dbReference>
<evidence type="ECO:0000313" key="16">
    <source>
        <dbReference type="Proteomes" id="UP001139319"/>
    </source>
</evidence>
<evidence type="ECO:0000256" key="6">
    <source>
        <dbReference type="ARBA" id="ARBA00022438"/>
    </source>
</evidence>
<dbReference type="InterPro" id="IPR002410">
    <property type="entry name" value="Peptidase_S33"/>
</dbReference>
<dbReference type="AlphaFoldDB" id="A0A9X2KTM9"/>
<keyword evidence="9 11" id="KW-0378">Hydrolase</keyword>
<dbReference type="NCBIfam" id="TIGR01249">
    <property type="entry name" value="pro_imino_pep_1"/>
    <property type="match status" value="1"/>
</dbReference>
<dbReference type="Pfam" id="PF00561">
    <property type="entry name" value="Abhydrolase_1"/>
    <property type="match status" value="1"/>
</dbReference>
<organism evidence="15 16">
    <name type="scientific">Gilvimarinus xylanilyticus</name>
    <dbReference type="NCBI Taxonomy" id="2944139"/>
    <lineage>
        <taxon>Bacteria</taxon>
        <taxon>Pseudomonadati</taxon>
        <taxon>Pseudomonadota</taxon>
        <taxon>Gammaproteobacteria</taxon>
        <taxon>Cellvibrionales</taxon>
        <taxon>Cellvibrionaceae</taxon>
        <taxon>Gilvimarinus</taxon>
    </lineage>
</organism>
<evidence type="ECO:0000256" key="1">
    <source>
        <dbReference type="ARBA" id="ARBA00001585"/>
    </source>
</evidence>
<dbReference type="InterPro" id="IPR000073">
    <property type="entry name" value="AB_hydrolase_1"/>
</dbReference>
<dbReference type="PRINTS" id="PR00111">
    <property type="entry name" value="ABHYDROLASE"/>
</dbReference>
<dbReference type="PANTHER" id="PTHR43722:SF1">
    <property type="entry name" value="PROLINE IMINOPEPTIDASE"/>
    <property type="match status" value="1"/>
</dbReference>
<dbReference type="RefSeq" id="WP_253967757.1">
    <property type="nucleotide sequence ID" value="NZ_JAMFTH010000002.1"/>
</dbReference>
<comment type="catalytic activity">
    <reaction evidence="1 11 13">
        <text>Release of N-terminal proline from a peptide.</text>
        <dbReference type="EC" id="3.4.11.5"/>
    </reaction>
</comment>
<proteinExistence type="inferred from homology"/>
<keyword evidence="6 11" id="KW-0031">Aminopeptidase</keyword>
<dbReference type="InterPro" id="IPR005944">
    <property type="entry name" value="Pro_iminopeptidase"/>
</dbReference>
<dbReference type="InterPro" id="IPR029058">
    <property type="entry name" value="AB_hydrolase_fold"/>
</dbReference>
<evidence type="ECO:0000259" key="14">
    <source>
        <dbReference type="Pfam" id="PF00561"/>
    </source>
</evidence>
<keyword evidence="8 11" id="KW-0645">Protease</keyword>
<dbReference type="SUPFAM" id="SSF53474">
    <property type="entry name" value="alpha/beta-Hydrolases"/>
    <property type="match status" value="1"/>
</dbReference>
<sequence>MLMFYPEIKPFARHQIPVEPPHELYVDESGNPDGIPVLFVHGGPGAGCGKYDRRFFDPERYRIILFDQRGCGRSTPHASLEGNNTQALVEDIERIRTSLGIEQWALFGGSWGSTLSLVYAETYPERVLGLILRGIFLCRERDLQWFYQDGASAIFPDYWDDFLAPIPADERHDLMRAYYKRLTGDNELQKMSAAKAWSLWEGRCATLRPNQDVVDAFSNPFKAQALARIEAHYFINGAFLDDNQIIDNAHKLAGIPGTIVHGRYDMVCPLDNAFALQKAWPEAELQIIRDAGHASREAGIVDALIRATDDLARKLSHDTDHLA</sequence>
<evidence type="ECO:0000256" key="10">
    <source>
        <dbReference type="ARBA" id="ARBA00029605"/>
    </source>
</evidence>
<dbReference type="PIRSF" id="PIRSF006431">
    <property type="entry name" value="Pept_S33"/>
    <property type="match status" value="1"/>
</dbReference>
<dbReference type="GO" id="GO:0006508">
    <property type="term" value="P:proteolysis"/>
    <property type="evidence" value="ECO:0007669"/>
    <property type="project" value="UniProtKB-KW"/>
</dbReference>
<evidence type="ECO:0000256" key="2">
    <source>
        <dbReference type="ARBA" id="ARBA00004496"/>
    </source>
</evidence>
<feature type="active site" description="Nucleophile" evidence="12">
    <location>
        <position position="110"/>
    </location>
</feature>
<protein>
    <recommendedName>
        <fullName evidence="5 11">Proline iminopeptidase</fullName>
        <shortName evidence="11">PIP</shortName>
        <ecNumber evidence="4 11">3.4.11.5</ecNumber>
    </recommendedName>
    <alternativeName>
        <fullName evidence="10 11">Prolyl aminopeptidase</fullName>
    </alternativeName>
</protein>
<comment type="similarity">
    <text evidence="3 11 13">Belongs to the peptidase S33 family.</text>
</comment>
<comment type="caution">
    <text evidence="15">The sequence shown here is derived from an EMBL/GenBank/DDBJ whole genome shotgun (WGS) entry which is preliminary data.</text>
</comment>
<reference evidence="15" key="2">
    <citation type="submission" date="2023-01" db="EMBL/GenBank/DDBJ databases">
        <title>Gilvimarinus xylanilyticus HB14 isolated from Caulerpa lentillifera aquaculture base in Hainan, China.</title>
        <authorList>
            <person name="Zhang Y.-J."/>
        </authorList>
    </citation>
    <scope>NUCLEOTIDE SEQUENCE</scope>
    <source>
        <strain evidence="15">HB14</strain>
    </source>
</reference>
<evidence type="ECO:0000256" key="4">
    <source>
        <dbReference type="ARBA" id="ARBA00012568"/>
    </source>
</evidence>
<accession>A0A9X2KTM9</accession>
<dbReference type="GO" id="GO:0005737">
    <property type="term" value="C:cytoplasm"/>
    <property type="evidence" value="ECO:0007669"/>
    <property type="project" value="UniProtKB-SubCell"/>
</dbReference>
<evidence type="ECO:0000256" key="12">
    <source>
        <dbReference type="PIRSR" id="PIRSR006431-1"/>
    </source>
</evidence>
<evidence type="ECO:0000256" key="5">
    <source>
        <dbReference type="ARBA" id="ARBA00021843"/>
    </source>
</evidence>
<gene>
    <name evidence="15" type="primary">pip</name>
    <name evidence="15" type="ORF">M6D89_09135</name>
</gene>
<dbReference type="PRINTS" id="PR00793">
    <property type="entry name" value="PROAMNOPTASE"/>
</dbReference>
<keyword evidence="16" id="KW-1185">Reference proteome</keyword>
<evidence type="ECO:0000256" key="7">
    <source>
        <dbReference type="ARBA" id="ARBA00022490"/>
    </source>
</evidence>